<dbReference type="SUPFAM" id="SSF53623">
    <property type="entry name" value="MurD-like peptide ligases, catalytic domain"/>
    <property type="match status" value="1"/>
</dbReference>
<dbReference type="InterPro" id="IPR005758">
    <property type="entry name" value="UDP-N-AcMur_Ala_ligase_MurC"/>
</dbReference>
<evidence type="ECO:0000259" key="16">
    <source>
        <dbReference type="Pfam" id="PF02875"/>
    </source>
</evidence>
<evidence type="ECO:0000256" key="5">
    <source>
        <dbReference type="ARBA" id="ARBA00022598"/>
    </source>
</evidence>
<dbReference type="InterPro" id="IPR050061">
    <property type="entry name" value="MurCDEF_pg_biosynth"/>
</dbReference>
<dbReference type="SUPFAM" id="SSF53244">
    <property type="entry name" value="MurD-like peptide ligases, peptide-binding domain"/>
    <property type="match status" value="1"/>
</dbReference>
<keyword evidence="7 14" id="KW-0547">Nucleotide-binding</keyword>
<dbReference type="Proteomes" id="UP001172738">
    <property type="component" value="Unassembled WGS sequence"/>
</dbReference>
<dbReference type="HAMAP" id="MF_00046">
    <property type="entry name" value="MurC"/>
    <property type="match status" value="1"/>
</dbReference>
<proteinExistence type="inferred from homology"/>
<evidence type="ECO:0000256" key="9">
    <source>
        <dbReference type="ARBA" id="ARBA00022960"/>
    </source>
</evidence>
<evidence type="ECO:0000256" key="11">
    <source>
        <dbReference type="ARBA" id="ARBA00023306"/>
    </source>
</evidence>
<evidence type="ECO:0000256" key="3">
    <source>
        <dbReference type="ARBA" id="ARBA00012211"/>
    </source>
</evidence>
<dbReference type="EC" id="6.3.2.8" evidence="3 14"/>
<dbReference type="Pfam" id="PF08245">
    <property type="entry name" value="Mur_ligase_M"/>
    <property type="match status" value="1"/>
</dbReference>
<keyword evidence="8 14" id="KW-0067">ATP-binding</keyword>
<keyword evidence="12 14" id="KW-0961">Cell wall biogenesis/degradation</keyword>
<reference evidence="18" key="1">
    <citation type="submission" date="2023-06" db="EMBL/GenBank/DDBJ databases">
        <title>SYSU T00b26.</title>
        <authorList>
            <person name="Gao L."/>
            <person name="Fang B.-Z."/>
            <person name="Li W.-J."/>
        </authorList>
    </citation>
    <scope>NUCLEOTIDE SEQUENCE</scope>
    <source>
        <strain evidence="18">SYSU T00b26</strain>
    </source>
</reference>
<feature type="domain" description="Mur ligase C-terminal" evidence="16">
    <location>
        <begin position="301"/>
        <end position="432"/>
    </location>
</feature>
<dbReference type="Gene3D" id="3.40.1190.10">
    <property type="entry name" value="Mur-like, catalytic domain"/>
    <property type="match status" value="1"/>
</dbReference>
<comment type="similarity">
    <text evidence="14">Belongs to the MurCDEF family.</text>
</comment>
<dbReference type="Gene3D" id="3.90.190.20">
    <property type="entry name" value="Mur ligase, C-terminal domain"/>
    <property type="match status" value="1"/>
</dbReference>
<comment type="catalytic activity">
    <reaction evidence="13 14">
        <text>UDP-N-acetyl-alpha-D-muramate + L-alanine + ATP = UDP-N-acetyl-alpha-D-muramoyl-L-alanine + ADP + phosphate + H(+)</text>
        <dbReference type="Rhea" id="RHEA:23372"/>
        <dbReference type="ChEBI" id="CHEBI:15378"/>
        <dbReference type="ChEBI" id="CHEBI:30616"/>
        <dbReference type="ChEBI" id="CHEBI:43474"/>
        <dbReference type="ChEBI" id="CHEBI:57972"/>
        <dbReference type="ChEBI" id="CHEBI:70757"/>
        <dbReference type="ChEBI" id="CHEBI:83898"/>
        <dbReference type="ChEBI" id="CHEBI:456216"/>
        <dbReference type="EC" id="6.3.2.8"/>
    </reaction>
</comment>
<name>A0ABT8G3E2_9MICO</name>
<evidence type="ECO:0000256" key="7">
    <source>
        <dbReference type="ARBA" id="ARBA00022741"/>
    </source>
</evidence>
<comment type="pathway">
    <text evidence="2 14">Cell wall biogenesis; peptidoglycan biosynthesis.</text>
</comment>
<evidence type="ECO:0000256" key="10">
    <source>
        <dbReference type="ARBA" id="ARBA00022984"/>
    </source>
</evidence>
<comment type="subcellular location">
    <subcellularLocation>
        <location evidence="1 14">Cytoplasm</location>
    </subcellularLocation>
</comment>
<gene>
    <name evidence="14 18" type="primary">murC</name>
    <name evidence="18" type="ORF">QQX04_11770</name>
</gene>
<evidence type="ECO:0000256" key="4">
    <source>
        <dbReference type="ARBA" id="ARBA00022490"/>
    </source>
</evidence>
<feature type="domain" description="Mur ligase N-terminal catalytic" evidence="15">
    <location>
        <begin position="4"/>
        <end position="101"/>
    </location>
</feature>
<dbReference type="InterPro" id="IPR004101">
    <property type="entry name" value="Mur_ligase_C"/>
</dbReference>
<keyword evidence="5 14" id="KW-0436">Ligase</keyword>
<feature type="domain" description="Mur ligase central" evidence="17">
    <location>
        <begin position="107"/>
        <end position="279"/>
    </location>
</feature>
<evidence type="ECO:0000256" key="8">
    <source>
        <dbReference type="ARBA" id="ARBA00022840"/>
    </source>
</evidence>
<dbReference type="PANTHER" id="PTHR43445:SF3">
    <property type="entry name" value="UDP-N-ACETYLMURAMATE--L-ALANINE LIGASE"/>
    <property type="match status" value="1"/>
</dbReference>
<dbReference type="EMBL" id="JAUHPV010000007">
    <property type="protein sequence ID" value="MDN4473672.1"/>
    <property type="molecule type" value="Genomic_DNA"/>
</dbReference>
<dbReference type="PANTHER" id="PTHR43445">
    <property type="entry name" value="UDP-N-ACETYLMURAMATE--L-ALANINE LIGASE-RELATED"/>
    <property type="match status" value="1"/>
</dbReference>
<keyword evidence="4 14" id="KW-0963">Cytoplasm</keyword>
<dbReference type="InterPro" id="IPR013221">
    <property type="entry name" value="Mur_ligase_cen"/>
</dbReference>
<dbReference type="InterPro" id="IPR036565">
    <property type="entry name" value="Mur-like_cat_sf"/>
</dbReference>
<evidence type="ECO:0000256" key="14">
    <source>
        <dbReference type="HAMAP-Rule" id="MF_00046"/>
    </source>
</evidence>
<feature type="binding site" evidence="14">
    <location>
        <begin position="109"/>
        <end position="115"/>
    </location>
    <ligand>
        <name>ATP</name>
        <dbReference type="ChEBI" id="CHEBI:30616"/>
    </ligand>
</feature>
<sequence>MTDRIHFIGVGGSGMSAVARLTAATGVDVSGSDAKESAYFLALKAAGMDVRIGHDPALVEGAAAVVISTAVRDSNVELMRARELGIPVVHRSEALARALDGQRLVSVAGSHGKTTTSALTAHLLHACGIDASYAVGARVLGIEGAVAGGYAGASGIGVVEADESDGSFLRYRTEAAVILNIEPDHLDHHGTVEALHQAFEDFARGAELLVACVDDPVVRGIADRLRAEGRTVVGYGVADDADVKVTADALVREGVAFPIAPALPGMHQRLNAAAAWACAVHMGADPSRAAAAVSTFGGTGRRFEQRGEVDGIRVVDDYAHHPTEVAAMLAGARSAGAGHLVVLFQPALFTRTQLHAEGFGRALSVADADVVLTEVHGDREDPIPGVSSQLIADATSMPESSTLHLVPDLADAAAEAARLARPGDLVLTVGSGPVTQAAGWILDALRKGEGGLAHA</sequence>
<keyword evidence="9 14" id="KW-0133">Cell shape</keyword>
<evidence type="ECO:0000313" key="19">
    <source>
        <dbReference type="Proteomes" id="UP001172738"/>
    </source>
</evidence>
<comment type="caution">
    <text evidence="18">The sequence shown here is derived from an EMBL/GenBank/DDBJ whole genome shotgun (WGS) entry which is preliminary data.</text>
</comment>
<evidence type="ECO:0000256" key="12">
    <source>
        <dbReference type="ARBA" id="ARBA00023316"/>
    </source>
</evidence>
<dbReference type="Pfam" id="PF02875">
    <property type="entry name" value="Mur_ligase_C"/>
    <property type="match status" value="1"/>
</dbReference>
<dbReference type="InterPro" id="IPR000713">
    <property type="entry name" value="Mur_ligase_N"/>
</dbReference>
<evidence type="ECO:0000256" key="13">
    <source>
        <dbReference type="ARBA" id="ARBA00047833"/>
    </source>
</evidence>
<dbReference type="NCBIfam" id="TIGR01082">
    <property type="entry name" value="murC"/>
    <property type="match status" value="1"/>
</dbReference>
<dbReference type="SUPFAM" id="SSF51984">
    <property type="entry name" value="MurCD N-terminal domain"/>
    <property type="match status" value="1"/>
</dbReference>
<evidence type="ECO:0000256" key="2">
    <source>
        <dbReference type="ARBA" id="ARBA00004752"/>
    </source>
</evidence>
<evidence type="ECO:0000256" key="1">
    <source>
        <dbReference type="ARBA" id="ARBA00004496"/>
    </source>
</evidence>
<keyword evidence="6 14" id="KW-0132">Cell division</keyword>
<dbReference type="GO" id="GO:0008763">
    <property type="term" value="F:UDP-N-acetylmuramate-L-alanine ligase activity"/>
    <property type="evidence" value="ECO:0007669"/>
    <property type="project" value="UniProtKB-EC"/>
</dbReference>
<accession>A0ABT8G3E2</accession>
<keyword evidence="11 14" id="KW-0131">Cell cycle</keyword>
<keyword evidence="10 14" id="KW-0573">Peptidoglycan synthesis</keyword>
<dbReference type="Pfam" id="PF01225">
    <property type="entry name" value="Mur_ligase"/>
    <property type="match status" value="1"/>
</dbReference>
<comment type="function">
    <text evidence="14">Cell wall formation.</text>
</comment>
<dbReference type="Gene3D" id="3.40.50.720">
    <property type="entry name" value="NAD(P)-binding Rossmann-like Domain"/>
    <property type="match status" value="1"/>
</dbReference>
<evidence type="ECO:0000259" key="17">
    <source>
        <dbReference type="Pfam" id="PF08245"/>
    </source>
</evidence>
<evidence type="ECO:0000256" key="6">
    <source>
        <dbReference type="ARBA" id="ARBA00022618"/>
    </source>
</evidence>
<organism evidence="18 19">
    <name type="scientific">Demequina zhanjiangensis</name>
    <dbReference type="NCBI Taxonomy" id="3051659"/>
    <lineage>
        <taxon>Bacteria</taxon>
        <taxon>Bacillati</taxon>
        <taxon>Actinomycetota</taxon>
        <taxon>Actinomycetes</taxon>
        <taxon>Micrococcales</taxon>
        <taxon>Demequinaceae</taxon>
        <taxon>Demequina</taxon>
    </lineage>
</organism>
<dbReference type="RefSeq" id="WP_301129425.1">
    <property type="nucleotide sequence ID" value="NZ_JAUHPV010000007.1"/>
</dbReference>
<evidence type="ECO:0000259" key="15">
    <source>
        <dbReference type="Pfam" id="PF01225"/>
    </source>
</evidence>
<evidence type="ECO:0000313" key="18">
    <source>
        <dbReference type="EMBL" id="MDN4473672.1"/>
    </source>
</evidence>
<keyword evidence="19" id="KW-1185">Reference proteome</keyword>
<protein>
    <recommendedName>
        <fullName evidence="3 14">UDP-N-acetylmuramate--L-alanine ligase</fullName>
        <ecNumber evidence="3 14">6.3.2.8</ecNumber>
    </recommendedName>
    <alternativeName>
        <fullName evidence="14">UDP-N-acetylmuramoyl-L-alanine synthetase</fullName>
    </alternativeName>
</protein>
<dbReference type="InterPro" id="IPR036615">
    <property type="entry name" value="Mur_ligase_C_dom_sf"/>
</dbReference>